<evidence type="ECO:0000256" key="1">
    <source>
        <dbReference type="SAM" id="MobiDB-lite"/>
    </source>
</evidence>
<feature type="non-terminal residue" evidence="2">
    <location>
        <position position="378"/>
    </location>
</feature>
<organism evidence="2 3">
    <name type="scientific">Sphagnurus paluster</name>
    <dbReference type="NCBI Taxonomy" id="117069"/>
    <lineage>
        <taxon>Eukaryota</taxon>
        <taxon>Fungi</taxon>
        <taxon>Dikarya</taxon>
        <taxon>Basidiomycota</taxon>
        <taxon>Agaricomycotina</taxon>
        <taxon>Agaricomycetes</taxon>
        <taxon>Agaricomycetidae</taxon>
        <taxon>Agaricales</taxon>
        <taxon>Tricholomatineae</taxon>
        <taxon>Lyophyllaceae</taxon>
        <taxon>Sphagnurus</taxon>
    </lineage>
</organism>
<reference evidence="2" key="2">
    <citation type="submission" date="2021-10" db="EMBL/GenBank/DDBJ databases">
        <title>Phylogenomics reveals ancestral predisposition of the termite-cultivated fungus Termitomyces towards a domesticated lifestyle.</title>
        <authorList>
            <person name="Auxier B."/>
            <person name="Grum-Grzhimaylo A."/>
            <person name="Cardenas M.E."/>
            <person name="Lodge J.D."/>
            <person name="Laessoe T."/>
            <person name="Pedersen O."/>
            <person name="Smith M.E."/>
            <person name="Kuyper T.W."/>
            <person name="Franco-Molano E.A."/>
            <person name="Baroni T.J."/>
            <person name="Aanen D.K."/>
        </authorList>
    </citation>
    <scope>NUCLEOTIDE SEQUENCE</scope>
    <source>
        <strain evidence="2">D49</strain>
    </source>
</reference>
<name>A0A9P7K3Z6_9AGAR</name>
<protein>
    <submittedName>
        <fullName evidence="2">Uncharacterized protein</fullName>
    </submittedName>
</protein>
<gene>
    <name evidence="2" type="ORF">H0H81_002285</name>
</gene>
<evidence type="ECO:0000313" key="2">
    <source>
        <dbReference type="EMBL" id="KAG5634351.1"/>
    </source>
</evidence>
<evidence type="ECO:0000313" key="3">
    <source>
        <dbReference type="Proteomes" id="UP000717328"/>
    </source>
</evidence>
<feature type="region of interest" description="Disordered" evidence="1">
    <location>
        <begin position="357"/>
        <end position="378"/>
    </location>
</feature>
<sequence length="378" mass="42259">MNEPRPKKRKFSGLSGLELELAYNAVSKLKETFSYVESVKPEGASVPDDDDFDQRVLEILAIFEARMKVPQSLSFSNVDNDNLSKLNITSAGRISLKSDVDERIATTSSLKEDNLWSSHNLYRQLNLLESLIAQRTEAGARAWIDAFFFRATAMLSSDKRMVLTMEYAVPSVNIGSSNINLSGLVDYAAIVANKKDANTFREDPRLLTIKRNMGDSTGLFVVEAKLHDPADHVPQAVAELFACAKHLDKQVVRGALTNGHDWIFLLIKLNDDRNGASFMRSDIIHLYRQPEGLGGPQVMTRPYPDLIAGILSHWKVWAGIGNSHEFFVPQVYFIVSCLTLPRFSSRLLFDKALKPGEGGTQPKLTDEERKEVIQTLSQ</sequence>
<comment type="caution">
    <text evidence="2">The sequence shown here is derived from an EMBL/GenBank/DDBJ whole genome shotgun (WGS) entry which is preliminary data.</text>
</comment>
<dbReference type="EMBL" id="JABCKI010006460">
    <property type="protein sequence ID" value="KAG5634351.1"/>
    <property type="molecule type" value="Genomic_DNA"/>
</dbReference>
<accession>A0A9P7K3Z6</accession>
<dbReference type="Proteomes" id="UP000717328">
    <property type="component" value="Unassembled WGS sequence"/>
</dbReference>
<proteinExistence type="predicted"/>
<dbReference type="AlphaFoldDB" id="A0A9P7K3Z6"/>
<reference evidence="2" key="1">
    <citation type="submission" date="2021-02" db="EMBL/GenBank/DDBJ databases">
        <authorList>
            <person name="Nieuwenhuis M."/>
            <person name="Van De Peppel L.J.J."/>
        </authorList>
    </citation>
    <scope>NUCLEOTIDE SEQUENCE</scope>
    <source>
        <strain evidence="2">D49</strain>
    </source>
</reference>
<keyword evidence="3" id="KW-1185">Reference proteome</keyword>
<dbReference type="OrthoDB" id="2720314at2759"/>